<reference evidence="4" key="1">
    <citation type="journal article" date="2019" name="Int. J. Syst. Evol. Microbiol.">
        <title>The Global Catalogue of Microorganisms (GCM) 10K type strain sequencing project: providing services to taxonomists for standard genome sequencing and annotation.</title>
        <authorList>
            <consortium name="The Broad Institute Genomics Platform"/>
            <consortium name="The Broad Institute Genome Sequencing Center for Infectious Disease"/>
            <person name="Wu L."/>
            <person name="Ma J."/>
        </authorList>
    </citation>
    <scope>NUCLEOTIDE SEQUENCE [LARGE SCALE GENOMIC DNA]</scope>
    <source>
        <strain evidence="4">CGMCC 1.16026</strain>
    </source>
</reference>
<protein>
    <submittedName>
        <fullName evidence="3">SGNH/GDSL hydrolase family protein</fullName>
    </submittedName>
</protein>
<dbReference type="Pfam" id="PF13472">
    <property type="entry name" value="Lipase_GDSL_2"/>
    <property type="match status" value="1"/>
</dbReference>
<gene>
    <name evidence="3" type="ORF">ACFQBQ_13085</name>
</gene>
<evidence type="ECO:0000313" key="4">
    <source>
        <dbReference type="Proteomes" id="UP001596391"/>
    </source>
</evidence>
<accession>A0ABW1ZBI4</accession>
<dbReference type="CDD" id="cd00229">
    <property type="entry name" value="SGNH_hydrolase"/>
    <property type="match status" value="1"/>
</dbReference>
<dbReference type="EMBL" id="JBHSWI010000001">
    <property type="protein sequence ID" value="MFC6646504.1"/>
    <property type="molecule type" value="Genomic_DNA"/>
</dbReference>
<dbReference type="SUPFAM" id="SSF52266">
    <property type="entry name" value="SGNH hydrolase"/>
    <property type="match status" value="1"/>
</dbReference>
<dbReference type="RefSeq" id="WP_263370166.1">
    <property type="nucleotide sequence ID" value="NZ_JAGSYD010000001.1"/>
</dbReference>
<dbReference type="InterPro" id="IPR036514">
    <property type="entry name" value="SGNH_hydro_sf"/>
</dbReference>
<proteinExistence type="predicted"/>
<keyword evidence="3" id="KW-0378">Hydrolase</keyword>
<name>A0ABW1ZBI4_9BACT</name>
<evidence type="ECO:0000313" key="3">
    <source>
        <dbReference type="EMBL" id="MFC6646504.1"/>
    </source>
</evidence>
<keyword evidence="1" id="KW-0732">Signal</keyword>
<keyword evidence="4" id="KW-1185">Reference proteome</keyword>
<comment type="caution">
    <text evidence="3">The sequence shown here is derived from an EMBL/GenBank/DDBJ whole genome shotgun (WGS) entry which is preliminary data.</text>
</comment>
<dbReference type="GO" id="GO:0016787">
    <property type="term" value="F:hydrolase activity"/>
    <property type="evidence" value="ECO:0007669"/>
    <property type="project" value="UniProtKB-KW"/>
</dbReference>
<organism evidence="3 4">
    <name type="scientific">Granulicella cerasi</name>
    <dbReference type="NCBI Taxonomy" id="741063"/>
    <lineage>
        <taxon>Bacteria</taxon>
        <taxon>Pseudomonadati</taxon>
        <taxon>Acidobacteriota</taxon>
        <taxon>Terriglobia</taxon>
        <taxon>Terriglobales</taxon>
        <taxon>Acidobacteriaceae</taxon>
        <taxon>Granulicella</taxon>
    </lineage>
</organism>
<dbReference type="InterPro" id="IPR013830">
    <property type="entry name" value="SGNH_hydro"/>
</dbReference>
<feature type="domain" description="SGNH hydrolase-type esterase" evidence="2">
    <location>
        <begin position="36"/>
        <end position="206"/>
    </location>
</feature>
<dbReference type="Proteomes" id="UP001596391">
    <property type="component" value="Unassembled WGS sequence"/>
</dbReference>
<evidence type="ECO:0000256" key="1">
    <source>
        <dbReference type="SAM" id="SignalP"/>
    </source>
</evidence>
<dbReference type="Gene3D" id="3.40.50.1110">
    <property type="entry name" value="SGNH hydrolase"/>
    <property type="match status" value="1"/>
</dbReference>
<feature type="chain" id="PRO_5046242923" evidence="1">
    <location>
        <begin position="22"/>
        <end position="231"/>
    </location>
</feature>
<feature type="signal peptide" evidence="1">
    <location>
        <begin position="1"/>
        <end position="21"/>
    </location>
</feature>
<evidence type="ECO:0000259" key="2">
    <source>
        <dbReference type="Pfam" id="PF13472"/>
    </source>
</evidence>
<sequence length="231" mass="26054">MTRRLLMIALACCFFVSTLRAQEPKRGKQLPSLYLIGDSISMQYTYELSKDLQGHYKFERKNGPETPSLDIPGGSNGGDSRMVLGYLKQKYADPNFHPDILLVNAGLHDIKRNPKTNEIVITPEKYAQNLADIDSLAREHHAKLIWINTTPINDARHNKPGMGFFRYNADVQQYNKIAQTVLGDKGVSIIDLYSFTVSHDADAHRVDHAHYDKAMQILQGDYIAASLLHAQ</sequence>